<evidence type="ECO:0000256" key="5">
    <source>
        <dbReference type="ARBA" id="ARBA00022691"/>
    </source>
</evidence>
<evidence type="ECO:0000256" key="7">
    <source>
        <dbReference type="HAMAP-Rule" id="MF_01057"/>
    </source>
</evidence>
<dbReference type="Proteomes" id="UP000366872">
    <property type="component" value="Unassembled WGS sequence"/>
</dbReference>
<feature type="binding site" evidence="7">
    <location>
        <position position="64"/>
    </location>
    <ligand>
        <name>S-adenosyl-L-methionine</name>
        <dbReference type="ChEBI" id="CHEBI:59789"/>
    </ligand>
</feature>
<evidence type="ECO:0000313" key="9">
    <source>
        <dbReference type="Proteomes" id="UP000366872"/>
    </source>
</evidence>
<comment type="pathway">
    <text evidence="7">tRNA modification; N(7)-methylguanine-tRNA biosynthesis.</text>
</comment>
<dbReference type="NCBIfam" id="TIGR00091">
    <property type="entry name" value="tRNA (guanosine(46)-N7)-methyltransferase TrmB"/>
    <property type="match status" value="1"/>
</dbReference>
<dbReference type="EMBL" id="CAAHFG010000001">
    <property type="protein sequence ID" value="VGO12694.1"/>
    <property type="molecule type" value="Genomic_DNA"/>
</dbReference>
<feature type="binding site" evidence="7">
    <location>
        <position position="114"/>
    </location>
    <ligand>
        <name>S-adenosyl-L-methionine</name>
        <dbReference type="ChEBI" id="CHEBI:59789"/>
    </ligand>
</feature>
<evidence type="ECO:0000256" key="4">
    <source>
        <dbReference type="ARBA" id="ARBA00022679"/>
    </source>
</evidence>
<dbReference type="EC" id="2.1.1.33" evidence="7"/>
<dbReference type="UniPathway" id="UPA00989"/>
<keyword evidence="9" id="KW-1185">Reference proteome</keyword>
<dbReference type="AlphaFoldDB" id="A0A6C2TZ03"/>
<proteinExistence type="inferred from homology"/>
<dbReference type="PANTHER" id="PTHR23417:SF14">
    <property type="entry name" value="PENTACOTRIPEPTIDE-REPEAT REGION OF PRORP DOMAIN-CONTAINING PROTEIN"/>
    <property type="match status" value="1"/>
</dbReference>
<keyword evidence="5 7" id="KW-0949">S-adenosyl-L-methionine</keyword>
<feature type="binding site" evidence="7">
    <location>
        <position position="39"/>
    </location>
    <ligand>
        <name>S-adenosyl-L-methionine</name>
        <dbReference type="ChEBI" id="CHEBI:59789"/>
    </ligand>
</feature>
<feature type="binding site" evidence="7">
    <location>
        <position position="150"/>
    </location>
    <ligand>
        <name>substrate</name>
    </ligand>
</feature>
<keyword evidence="3 7" id="KW-0489">Methyltransferase</keyword>
<dbReference type="InterPro" id="IPR055361">
    <property type="entry name" value="tRNA_methyltr_TrmB_bact"/>
</dbReference>
<comment type="caution">
    <text evidence="7">Lacks conserved residue(s) required for the propagation of feature annotation.</text>
</comment>
<evidence type="ECO:0000256" key="3">
    <source>
        <dbReference type="ARBA" id="ARBA00022603"/>
    </source>
</evidence>
<feature type="binding site" evidence="7">
    <location>
        <position position="118"/>
    </location>
    <ligand>
        <name>substrate</name>
    </ligand>
</feature>
<dbReference type="GO" id="GO:0008176">
    <property type="term" value="F:tRNA (guanine(46)-N7)-methyltransferase activity"/>
    <property type="evidence" value="ECO:0007669"/>
    <property type="project" value="UniProtKB-UniRule"/>
</dbReference>
<evidence type="ECO:0000256" key="1">
    <source>
        <dbReference type="ARBA" id="ARBA00000142"/>
    </source>
</evidence>
<gene>
    <name evidence="7 8" type="primary">trmB</name>
    <name evidence="8" type="ORF">PDESU_01248</name>
</gene>
<name>A0A6C2TZ03_PONDE</name>
<dbReference type="Gene3D" id="3.40.50.150">
    <property type="entry name" value="Vaccinia Virus protein VP39"/>
    <property type="match status" value="1"/>
</dbReference>
<keyword evidence="6 7" id="KW-0819">tRNA processing</keyword>
<dbReference type="InterPro" id="IPR003358">
    <property type="entry name" value="tRNA_(Gua-N-7)_MeTrfase_Trmb"/>
</dbReference>
<reference evidence="8 9" key="1">
    <citation type="submission" date="2019-04" db="EMBL/GenBank/DDBJ databases">
        <authorList>
            <person name="Van Vliet M D."/>
        </authorList>
    </citation>
    <scope>NUCLEOTIDE SEQUENCE [LARGE SCALE GENOMIC DNA]</scope>
    <source>
        <strain evidence="8 9">F1</strain>
    </source>
</reference>
<comment type="catalytic activity">
    <reaction evidence="1 7">
        <text>guanosine(46) in tRNA + S-adenosyl-L-methionine = N(7)-methylguanosine(46) in tRNA + S-adenosyl-L-homocysteine</text>
        <dbReference type="Rhea" id="RHEA:42708"/>
        <dbReference type="Rhea" id="RHEA-COMP:10188"/>
        <dbReference type="Rhea" id="RHEA-COMP:10189"/>
        <dbReference type="ChEBI" id="CHEBI:57856"/>
        <dbReference type="ChEBI" id="CHEBI:59789"/>
        <dbReference type="ChEBI" id="CHEBI:74269"/>
        <dbReference type="ChEBI" id="CHEBI:74480"/>
        <dbReference type="EC" id="2.1.1.33"/>
    </reaction>
</comment>
<feature type="binding site" evidence="7">
    <location>
        <begin position="182"/>
        <end position="185"/>
    </location>
    <ligand>
        <name>substrate</name>
    </ligand>
</feature>
<evidence type="ECO:0000256" key="2">
    <source>
        <dbReference type="ARBA" id="ARBA00003015"/>
    </source>
</evidence>
<keyword evidence="4 7" id="KW-0808">Transferase</keyword>
<dbReference type="GO" id="GO:0043527">
    <property type="term" value="C:tRNA methyltransferase complex"/>
    <property type="evidence" value="ECO:0007669"/>
    <property type="project" value="TreeGrafter"/>
</dbReference>
<sequence>MHPMTQKKKTTLRVMTDNWLDPLDFKAEFPHPERPLEVDIGSGKGRFLVARSGKFPETNFLGIERQKIRIHSSGRRCERAGRENVRVFRMEGFYAISKMMPANYVANYYFFFPDPWPKARHQDQRLFNPAFMDALFKTLEDDGCLHVATDHLPYFEEIRGLLQQDERFEEIEAFVPDEEETTDFELIFSHKQIGRCSFRKVS</sequence>
<dbReference type="InterPro" id="IPR029063">
    <property type="entry name" value="SAM-dependent_MTases_sf"/>
</dbReference>
<comment type="similarity">
    <text evidence="7">Belongs to the class I-like SAM-binding methyltransferase superfamily. TrmB family.</text>
</comment>
<evidence type="ECO:0000313" key="8">
    <source>
        <dbReference type="EMBL" id="VGO12694.1"/>
    </source>
</evidence>
<accession>A0A6C2TZ03</accession>
<dbReference type="PANTHER" id="PTHR23417">
    <property type="entry name" value="3-DEOXY-D-MANNO-OCTULOSONIC-ACID TRANSFERASE/TRNA GUANINE-N 7 - -METHYLTRANSFERASE"/>
    <property type="match status" value="1"/>
</dbReference>
<evidence type="ECO:0000256" key="6">
    <source>
        <dbReference type="ARBA" id="ARBA00022694"/>
    </source>
</evidence>
<feature type="binding site" evidence="7">
    <location>
        <position position="91"/>
    </location>
    <ligand>
        <name>S-adenosyl-L-methionine</name>
        <dbReference type="ChEBI" id="CHEBI:59789"/>
    </ligand>
</feature>
<dbReference type="HAMAP" id="MF_01057">
    <property type="entry name" value="tRNA_methyltr_TrmB"/>
    <property type="match status" value="1"/>
</dbReference>
<dbReference type="PROSITE" id="PS51625">
    <property type="entry name" value="SAM_MT_TRMB"/>
    <property type="match status" value="1"/>
</dbReference>
<organism evidence="8 9">
    <name type="scientific">Pontiella desulfatans</name>
    <dbReference type="NCBI Taxonomy" id="2750659"/>
    <lineage>
        <taxon>Bacteria</taxon>
        <taxon>Pseudomonadati</taxon>
        <taxon>Kiritimatiellota</taxon>
        <taxon>Kiritimatiellia</taxon>
        <taxon>Kiritimatiellales</taxon>
        <taxon>Pontiellaceae</taxon>
        <taxon>Pontiella</taxon>
    </lineage>
</organism>
<protein>
    <recommendedName>
        <fullName evidence="7">tRNA (guanine-N(7)-)-methyltransferase</fullName>
        <ecNumber evidence="7">2.1.1.33</ecNumber>
    </recommendedName>
    <alternativeName>
        <fullName evidence="7">tRNA (guanine(46)-N(7))-methyltransferase</fullName>
    </alternativeName>
    <alternativeName>
        <fullName evidence="7">tRNA(m7G46)-methyltransferase</fullName>
    </alternativeName>
</protein>
<comment type="function">
    <text evidence="2 7">Catalyzes the formation of N(7)-methylguanine at position 46 (m7G46) in tRNA.</text>
</comment>
<dbReference type="Pfam" id="PF02390">
    <property type="entry name" value="Methyltransf_4"/>
    <property type="match status" value="1"/>
</dbReference>
<dbReference type="SUPFAM" id="SSF53335">
    <property type="entry name" value="S-adenosyl-L-methionine-dependent methyltransferases"/>
    <property type="match status" value="1"/>
</dbReference>